<reference evidence="1 2" key="1">
    <citation type="submission" date="2022-04" db="EMBL/GenBank/DDBJ databases">
        <authorList>
            <person name="Ra J.-S."/>
            <person name="Kim S.-B."/>
        </authorList>
    </citation>
    <scope>NUCLEOTIDE SEQUENCE [LARGE SCALE GENOMIC DNA]</scope>
    <source>
        <strain evidence="1 2">MMS21-Er5</strain>
    </source>
</reference>
<accession>A0ABY4LTJ6</accession>
<sequence>MNYYTSKEIEQLRKKLDLKNPTDVKSFNLKVRDHNMLKDLRHKYIHWNSEFGDTVGAYLPNYKIEGKTIVRFRKIEPHS</sequence>
<dbReference type="EMBL" id="CP096829">
    <property type="protein sequence ID" value="UPZ15554.1"/>
    <property type="molecule type" value="Genomic_DNA"/>
</dbReference>
<protein>
    <submittedName>
        <fullName evidence="1">Uncharacterized protein</fullName>
    </submittedName>
</protein>
<organism evidence="1 2">
    <name type="scientific">Flavobacterium humidisoli</name>
    <dbReference type="NCBI Taxonomy" id="2937442"/>
    <lineage>
        <taxon>Bacteria</taxon>
        <taxon>Pseudomonadati</taxon>
        <taxon>Bacteroidota</taxon>
        <taxon>Flavobacteriia</taxon>
        <taxon>Flavobacteriales</taxon>
        <taxon>Flavobacteriaceae</taxon>
        <taxon>Flavobacterium</taxon>
    </lineage>
</organism>
<dbReference type="RefSeq" id="WP_248727788.1">
    <property type="nucleotide sequence ID" value="NZ_CP096829.1"/>
</dbReference>
<proteinExistence type="predicted"/>
<name>A0ABY4LTJ6_9FLAO</name>
<evidence type="ECO:0000313" key="1">
    <source>
        <dbReference type="EMBL" id="UPZ15554.1"/>
    </source>
</evidence>
<gene>
    <name evidence="1" type="ORF">M0M44_22740</name>
</gene>
<dbReference type="Proteomes" id="UP000829998">
    <property type="component" value="Chromosome"/>
</dbReference>
<keyword evidence="2" id="KW-1185">Reference proteome</keyword>
<evidence type="ECO:0000313" key="2">
    <source>
        <dbReference type="Proteomes" id="UP000829998"/>
    </source>
</evidence>